<dbReference type="InterPro" id="IPR029033">
    <property type="entry name" value="His_PPase_superfam"/>
</dbReference>
<dbReference type="PANTHER" id="PTHR20935">
    <property type="entry name" value="PHOSPHOGLYCERATE MUTASE-RELATED"/>
    <property type="match status" value="1"/>
</dbReference>
<keyword evidence="1" id="KW-0378">Hydrolase</keyword>
<proteinExistence type="predicted"/>
<comment type="caution">
    <text evidence="2">The sequence shown here is derived from an EMBL/GenBank/DDBJ whole genome shotgun (WGS) entry which is preliminary data.</text>
</comment>
<dbReference type="GO" id="GO:0016787">
    <property type="term" value="F:hydrolase activity"/>
    <property type="evidence" value="ECO:0007669"/>
    <property type="project" value="UniProtKB-KW"/>
</dbReference>
<organism evidence="2 3">
    <name type="scientific">Asaia bogorensis NBRC 16594</name>
    <dbReference type="NCBI Taxonomy" id="1231624"/>
    <lineage>
        <taxon>Bacteria</taxon>
        <taxon>Pseudomonadati</taxon>
        <taxon>Pseudomonadota</taxon>
        <taxon>Alphaproteobacteria</taxon>
        <taxon>Acetobacterales</taxon>
        <taxon>Acetobacteraceae</taxon>
        <taxon>Asaia</taxon>
    </lineage>
</organism>
<dbReference type="AlphaFoldDB" id="A0AAN4R0W5"/>
<accession>A0AAN4R0W5</accession>
<dbReference type="GeneID" id="78226697"/>
<dbReference type="InterPro" id="IPR051021">
    <property type="entry name" value="Mito_Ser/Thr_phosphatase"/>
</dbReference>
<evidence type="ECO:0000313" key="3">
    <source>
        <dbReference type="Proteomes" id="UP000321287"/>
    </source>
</evidence>
<name>A0AAN4R0W5_9PROT</name>
<sequence>MTVHHLILARHAEAAPEMRGGSDRERVLTPAGEHDALCLGHKIAALDIPLEQTHLWHSTATRTTQTASSIMQSLPGSSVMLGLDALYDLDLYGILELLRETPRAITTLIIVGHNPGIAETCRHLASNAVDGPIARDLMKSYEPGTATRFTVASDWAGLSPNTAGLGAVLHPQGSSPIC</sequence>
<dbReference type="InterPro" id="IPR013078">
    <property type="entry name" value="His_Pase_superF_clade-1"/>
</dbReference>
<evidence type="ECO:0000256" key="1">
    <source>
        <dbReference type="ARBA" id="ARBA00022801"/>
    </source>
</evidence>
<dbReference type="Proteomes" id="UP000321287">
    <property type="component" value="Unassembled WGS sequence"/>
</dbReference>
<dbReference type="EMBL" id="BJVS01000001">
    <property type="protein sequence ID" value="GEL52659.1"/>
    <property type="molecule type" value="Genomic_DNA"/>
</dbReference>
<protein>
    <submittedName>
        <fullName evidence="2">Phosphohistidine phosphatase</fullName>
    </submittedName>
</protein>
<dbReference type="PANTHER" id="PTHR20935:SF0">
    <property type="entry name" value="SERINE_THREONINE-PROTEIN PHOSPHATASE PGAM5, MITOCHONDRIAL"/>
    <property type="match status" value="1"/>
</dbReference>
<dbReference type="Gene3D" id="3.40.50.1240">
    <property type="entry name" value="Phosphoglycerate mutase-like"/>
    <property type="match status" value="1"/>
</dbReference>
<keyword evidence="3" id="KW-1185">Reference proteome</keyword>
<dbReference type="KEGG" id="abg:Asbog_01661"/>
<dbReference type="SUPFAM" id="SSF53254">
    <property type="entry name" value="Phosphoglycerate mutase-like"/>
    <property type="match status" value="1"/>
</dbReference>
<gene>
    <name evidence="2" type="primary">sixA</name>
    <name evidence="2" type="ORF">ABO01nite_06660</name>
</gene>
<evidence type="ECO:0000313" key="2">
    <source>
        <dbReference type="EMBL" id="GEL52659.1"/>
    </source>
</evidence>
<dbReference type="RefSeq" id="WP_062164765.1">
    <property type="nucleotide sequence ID" value="NZ_AP014690.1"/>
</dbReference>
<dbReference type="Pfam" id="PF00300">
    <property type="entry name" value="His_Phos_1"/>
    <property type="match status" value="1"/>
</dbReference>
<reference evidence="2 3" key="1">
    <citation type="submission" date="2019-07" db="EMBL/GenBank/DDBJ databases">
        <title>Whole genome shotgun sequence of Asaia bogorensis NBRC 16594.</title>
        <authorList>
            <person name="Hosoyama A."/>
            <person name="Uohara A."/>
            <person name="Ohji S."/>
            <person name="Ichikawa N."/>
        </authorList>
    </citation>
    <scope>NUCLEOTIDE SEQUENCE [LARGE SCALE GENOMIC DNA]</scope>
    <source>
        <strain evidence="2 3">NBRC 16594</strain>
    </source>
</reference>